<keyword evidence="3" id="KW-0378">Hydrolase</keyword>
<keyword evidence="7" id="KW-1185">Reference proteome</keyword>
<dbReference type="GO" id="GO:0006508">
    <property type="term" value="P:proteolysis"/>
    <property type="evidence" value="ECO:0007669"/>
    <property type="project" value="UniProtKB-KW"/>
</dbReference>
<protein>
    <submittedName>
        <fullName evidence="6">Unnamed protein product</fullName>
    </submittedName>
</protein>
<organism evidence="6 7">
    <name type="scientific">Phytophthora fragariaefolia</name>
    <dbReference type="NCBI Taxonomy" id="1490495"/>
    <lineage>
        <taxon>Eukaryota</taxon>
        <taxon>Sar</taxon>
        <taxon>Stramenopiles</taxon>
        <taxon>Oomycota</taxon>
        <taxon>Peronosporomycetes</taxon>
        <taxon>Peronosporales</taxon>
        <taxon>Peronosporaceae</taxon>
        <taxon>Phytophthora</taxon>
    </lineage>
</organism>
<accession>A0A9W6XR48</accession>
<dbReference type="OrthoDB" id="122589at2759"/>
<keyword evidence="2" id="KW-0645">Protease</keyword>
<gene>
    <name evidence="6" type="ORF">Pfra01_001490800</name>
</gene>
<evidence type="ECO:0000256" key="4">
    <source>
        <dbReference type="SAM" id="MobiDB-lite"/>
    </source>
</evidence>
<reference evidence="6" key="1">
    <citation type="submission" date="2023-04" db="EMBL/GenBank/DDBJ databases">
        <title>Phytophthora fragariaefolia NBRC 109709.</title>
        <authorList>
            <person name="Ichikawa N."/>
            <person name="Sato H."/>
            <person name="Tonouchi N."/>
        </authorList>
    </citation>
    <scope>NUCLEOTIDE SEQUENCE</scope>
    <source>
        <strain evidence="6">NBRC 109709</strain>
    </source>
</reference>
<dbReference type="GO" id="GO:0008234">
    <property type="term" value="F:cysteine-type peptidase activity"/>
    <property type="evidence" value="ECO:0007669"/>
    <property type="project" value="InterPro"/>
</dbReference>
<dbReference type="Pfam" id="PF02902">
    <property type="entry name" value="Peptidase_C48"/>
    <property type="match status" value="1"/>
</dbReference>
<feature type="region of interest" description="Disordered" evidence="4">
    <location>
        <begin position="1"/>
        <end position="36"/>
    </location>
</feature>
<sequence length="495" mass="54271">MATSISRRVKRRQTLKSSGCIEENIPESKNAGSAQPLSDSLISAAIDTPQADALGADDCNDHTPVLKRVSEVKFEKDTPTTVGATTRLLIKNMKRPKCVFAKPVKNNMLSIRARNRIERAQRKRGLRKLAKLCKGNEARPPILATDIDTLLSAKFSYNSLASQFKKFDFPVFEVEGNADIVLVGADDKRQLNDLAKVLPYDKVMNALSMCATACTDIPVSCIVLGGIWSSNQWLTTTAILTSLKALAKNYSNVGVVSPSFIETQEPGRKRIVANAYKAFSSQNKNIIGILNFGNAHWVAYHIDVTNKTCRMFDPLQSNNNYERLTANIKEVVEPLLSVIGDLSYYTYASCVQQDGDNCGLWSIVVLELTLADKLWDNGFAAVAATTTATRGVHTVDNSSRDPNPALDDCHEIMMVRASVDTTKNSVVFKSFDSMYDNLMSFSPQFMCLLESPHNDDLHYGGVSVVTSEKRGNITSTVTDFAKQTIATKAAVAGTL</sequence>
<dbReference type="Proteomes" id="UP001165121">
    <property type="component" value="Unassembled WGS sequence"/>
</dbReference>
<feature type="domain" description="Ubiquitin-like protease family profile" evidence="5">
    <location>
        <begin position="181"/>
        <end position="369"/>
    </location>
</feature>
<dbReference type="AlphaFoldDB" id="A0A9W6XR48"/>
<proteinExistence type="inferred from homology"/>
<evidence type="ECO:0000256" key="3">
    <source>
        <dbReference type="ARBA" id="ARBA00022801"/>
    </source>
</evidence>
<dbReference type="EMBL" id="BSXT01001583">
    <property type="protein sequence ID" value="GMF43728.1"/>
    <property type="molecule type" value="Genomic_DNA"/>
</dbReference>
<name>A0A9W6XR48_9STRA</name>
<dbReference type="SUPFAM" id="SSF54001">
    <property type="entry name" value="Cysteine proteinases"/>
    <property type="match status" value="1"/>
</dbReference>
<evidence type="ECO:0000256" key="2">
    <source>
        <dbReference type="ARBA" id="ARBA00022670"/>
    </source>
</evidence>
<evidence type="ECO:0000313" key="6">
    <source>
        <dbReference type="EMBL" id="GMF43728.1"/>
    </source>
</evidence>
<comment type="caution">
    <text evidence="6">The sequence shown here is derived from an EMBL/GenBank/DDBJ whole genome shotgun (WGS) entry which is preliminary data.</text>
</comment>
<dbReference type="Gene3D" id="3.40.395.10">
    <property type="entry name" value="Adenoviral Proteinase, Chain A"/>
    <property type="match status" value="1"/>
</dbReference>
<dbReference type="InterPro" id="IPR003653">
    <property type="entry name" value="Peptidase_C48_C"/>
</dbReference>
<comment type="similarity">
    <text evidence="1">Belongs to the peptidase C48 family.</text>
</comment>
<dbReference type="InterPro" id="IPR038765">
    <property type="entry name" value="Papain-like_cys_pep_sf"/>
</dbReference>
<dbReference type="PROSITE" id="PS50600">
    <property type="entry name" value="ULP_PROTEASE"/>
    <property type="match status" value="1"/>
</dbReference>
<evidence type="ECO:0000256" key="1">
    <source>
        <dbReference type="ARBA" id="ARBA00005234"/>
    </source>
</evidence>
<evidence type="ECO:0000259" key="5">
    <source>
        <dbReference type="PROSITE" id="PS50600"/>
    </source>
</evidence>
<evidence type="ECO:0000313" key="7">
    <source>
        <dbReference type="Proteomes" id="UP001165121"/>
    </source>
</evidence>